<keyword evidence="2" id="KW-1185">Reference proteome</keyword>
<name>A0A5N5WEJ7_STRMB</name>
<dbReference type="OrthoDB" id="9931361at2"/>
<protein>
    <submittedName>
        <fullName evidence="1">Uncharacterized protein</fullName>
    </submittedName>
</protein>
<dbReference type="EMBL" id="VOKX01000009">
    <property type="protein sequence ID" value="KAB7850165.1"/>
    <property type="molecule type" value="Genomic_DNA"/>
</dbReference>
<comment type="caution">
    <text evidence="1">The sequence shown here is derived from an EMBL/GenBank/DDBJ whole genome shotgun (WGS) entry which is preliminary data.</text>
</comment>
<dbReference type="AlphaFoldDB" id="A0A5N5WEJ7"/>
<organism evidence="1 2">
    <name type="scientific">Streptomyces mobaraensis</name>
    <name type="common">Streptoverticillium mobaraense</name>
    <dbReference type="NCBI Taxonomy" id="35621"/>
    <lineage>
        <taxon>Bacteria</taxon>
        <taxon>Bacillati</taxon>
        <taxon>Actinomycetota</taxon>
        <taxon>Actinomycetes</taxon>
        <taxon>Kitasatosporales</taxon>
        <taxon>Streptomycetaceae</taxon>
        <taxon>Streptomyces</taxon>
    </lineage>
</organism>
<evidence type="ECO:0000313" key="2">
    <source>
        <dbReference type="Proteomes" id="UP000327000"/>
    </source>
</evidence>
<sequence>MPETQWRIQARYPTGWGTVDIKHSETTATACLTWHRQNEPEIEHRLVQQTTTYTVIEEPER</sequence>
<evidence type="ECO:0000313" key="1">
    <source>
        <dbReference type="EMBL" id="KAB7850165.1"/>
    </source>
</evidence>
<proteinExistence type="predicted"/>
<gene>
    <name evidence="1" type="ORF">FRZ00_06090</name>
</gene>
<dbReference type="RefSeq" id="WP_152262704.1">
    <property type="nucleotide sequence ID" value="NZ_VOKX01000009.1"/>
</dbReference>
<accession>A0A5N5WEJ7</accession>
<reference evidence="1 2" key="1">
    <citation type="journal article" date="2019" name="Microb. Cell Fact.">
        <title>Exploring novel herbicidin analogues by transcriptional regulator overexpression and MS/MS molecular networking.</title>
        <authorList>
            <person name="Shi Y."/>
            <person name="Gu R."/>
            <person name="Li Y."/>
            <person name="Wang X."/>
            <person name="Ren W."/>
            <person name="Li X."/>
            <person name="Wang L."/>
            <person name="Xie Y."/>
            <person name="Hong B."/>
        </authorList>
    </citation>
    <scope>NUCLEOTIDE SEQUENCE [LARGE SCALE GENOMIC DNA]</scope>
    <source>
        <strain evidence="1 2">US-43</strain>
    </source>
</reference>
<dbReference type="Proteomes" id="UP000327000">
    <property type="component" value="Unassembled WGS sequence"/>
</dbReference>